<feature type="non-terminal residue" evidence="1">
    <location>
        <position position="1"/>
    </location>
</feature>
<gene>
    <name evidence="1" type="ORF">Q4521_22725</name>
</gene>
<feature type="non-terminal residue" evidence="1">
    <location>
        <position position="78"/>
    </location>
</feature>
<evidence type="ECO:0000313" key="1">
    <source>
        <dbReference type="EMBL" id="MDO6425305.1"/>
    </source>
</evidence>
<protein>
    <submittedName>
        <fullName evidence="1">Uncharacterized protein</fullName>
    </submittedName>
</protein>
<dbReference type="RefSeq" id="WP_303494797.1">
    <property type="nucleotide sequence ID" value="NZ_JAUOPB010000593.1"/>
</dbReference>
<proteinExistence type="predicted"/>
<name>A0AAW7XCF0_9GAMM</name>
<dbReference type="Proteomes" id="UP001169760">
    <property type="component" value="Unassembled WGS sequence"/>
</dbReference>
<reference evidence="1" key="1">
    <citation type="submission" date="2023-07" db="EMBL/GenBank/DDBJ databases">
        <title>Genome content predicts the carbon catabolic preferences of heterotrophic bacteria.</title>
        <authorList>
            <person name="Gralka M."/>
        </authorList>
    </citation>
    <scope>NUCLEOTIDE SEQUENCE</scope>
    <source>
        <strain evidence="1">I3M17_2</strain>
    </source>
</reference>
<sequence>EGTNSTDQALSSMESDNLKQVVNQTYDVLFPELSISGADADNLKQLLIYRDRVLKENTSTYLSDVLDADAAVARQLML</sequence>
<evidence type="ECO:0000313" key="2">
    <source>
        <dbReference type="Proteomes" id="UP001169760"/>
    </source>
</evidence>
<accession>A0AAW7XCF0</accession>
<dbReference type="AlphaFoldDB" id="A0AAW7XCF0"/>
<dbReference type="EMBL" id="JAUOPB010000593">
    <property type="protein sequence ID" value="MDO6425305.1"/>
    <property type="molecule type" value="Genomic_DNA"/>
</dbReference>
<organism evidence="1 2">
    <name type="scientific">Saccharophagus degradans</name>
    <dbReference type="NCBI Taxonomy" id="86304"/>
    <lineage>
        <taxon>Bacteria</taxon>
        <taxon>Pseudomonadati</taxon>
        <taxon>Pseudomonadota</taxon>
        <taxon>Gammaproteobacteria</taxon>
        <taxon>Cellvibrionales</taxon>
        <taxon>Cellvibrionaceae</taxon>
        <taxon>Saccharophagus</taxon>
    </lineage>
</organism>
<comment type="caution">
    <text evidence="1">The sequence shown here is derived from an EMBL/GenBank/DDBJ whole genome shotgun (WGS) entry which is preliminary data.</text>
</comment>